<gene>
    <name evidence="15" type="ORF">AUK13_01810</name>
</gene>
<dbReference type="Pfam" id="PF00474">
    <property type="entry name" value="SSF"/>
    <property type="match status" value="1"/>
</dbReference>
<dbReference type="CDD" id="cd10322">
    <property type="entry name" value="SLC5sbd"/>
    <property type="match status" value="1"/>
</dbReference>
<keyword evidence="10 14" id="KW-0472">Membrane</keyword>
<keyword evidence="3" id="KW-0813">Transport</keyword>
<accession>A0A1J5F709</accession>
<evidence type="ECO:0000256" key="1">
    <source>
        <dbReference type="ARBA" id="ARBA00004651"/>
    </source>
</evidence>
<dbReference type="EMBL" id="MNYR01000027">
    <property type="protein sequence ID" value="OIP56033.1"/>
    <property type="molecule type" value="Genomic_DNA"/>
</dbReference>
<feature type="transmembrane region" description="Helical" evidence="14">
    <location>
        <begin position="42"/>
        <end position="62"/>
    </location>
</feature>
<dbReference type="GO" id="GO:0005886">
    <property type="term" value="C:plasma membrane"/>
    <property type="evidence" value="ECO:0007669"/>
    <property type="project" value="UniProtKB-SubCell"/>
</dbReference>
<dbReference type="InterPro" id="IPR001734">
    <property type="entry name" value="Na/solute_symporter"/>
</dbReference>
<feature type="transmembrane region" description="Helical" evidence="14">
    <location>
        <begin position="260"/>
        <end position="284"/>
    </location>
</feature>
<proteinExistence type="inferred from homology"/>
<evidence type="ECO:0000256" key="9">
    <source>
        <dbReference type="ARBA" id="ARBA00023065"/>
    </source>
</evidence>
<dbReference type="PANTHER" id="PTHR48086">
    <property type="entry name" value="SODIUM/PROLINE SYMPORTER-RELATED"/>
    <property type="match status" value="1"/>
</dbReference>
<dbReference type="AlphaFoldDB" id="A0A1J5F709"/>
<keyword evidence="11" id="KW-0739">Sodium transport</keyword>
<dbReference type="GO" id="GO:0006814">
    <property type="term" value="P:sodium ion transport"/>
    <property type="evidence" value="ECO:0007669"/>
    <property type="project" value="UniProtKB-KW"/>
</dbReference>
<name>A0A1J5F709_9BACT</name>
<dbReference type="InterPro" id="IPR038377">
    <property type="entry name" value="Na/Glc_symporter_sf"/>
</dbReference>
<dbReference type="PANTHER" id="PTHR48086:SF3">
    <property type="entry name" value="SODIUM_PROLINE SYMPORTER"/>
    <property type="match status" value="1"/>
</dbReference>
<evidence type="ECO:0000256" key="14">
    <source>
        <dbReference type="SAM" id="Phobius"/>
    </source>
</evidence>
<keyword evidence="5 14" id="KW-0812">Transmembrane</keyword>
<feature type="transmembrane region" description="Helical" evidence="14">
    <location>
        <begin position="406"/>
        <end position="424"/>
    </location>
</feature>
<keyword evidence="4" id="KW-1003">Cell membrane</keyword>
<keyword evidence="6" id="KW-0769">Symport</keyword>
<evidence type="ECO:0000256" key="2">
    <source>
        <dbReference type="ARBA" id="ARBA00006434"/>
    </source>
</evidence>
<dbReference type="PROSITE" id="PS50283">
    <property type="entry name" value="NA_SOLUT_SYMP_3"/>
    <property type="match status" value="1"/>
</dbReference>
<feature type="transmembrane region" description="Helical" evidence="14">
    <location>
        <begin position="352"/>
        <end position="372"/>
    </location>
</feature>
<feature type="transmembrane region" description="Helical" evidence="14">
    <location>
        <begin position="146"/>
        <end position="168"/>
    </location>
</feature>
<feature type="transmembrane region" description="Helical" evidence="14">
    <location>
        <begin position="378"/>
        <end position="399"/>
    </location>
</feature>
<evidence type="ECO:0000256" key="6">
    <source>
        <dbReference type="ARBA" id="ARBA00022847"/>
    </source>
</evidence>
<keyword evidence="9" id="KW-0406">Ion transport</keyword>
<protein>
    <recommendedName>
        <fullName evidence="17">Sodium:solute symporter</fullName>
    </recommendedName>
</protein>
<evidence type="ECO:0000256" key="12">
    <source>
        <dbReference type="ARBA" id="ARBA00033708"/>
    </source>
</evidence>
<evidence type="ECO:0000256" key="5">
    <source>
        <dbReference type="ARBA" id="ARBA00022692"/>
    </source>
</evidence>
<evidence type="ECO:0000256" key="10">
    <source>
        <dbReference type="ARBA" id="ARBA00023136"/>
    </source>
</evidence>
<keyword evidence="8" id="KW-0915">Sodium</keyword>
<feature type="transmembrane region" description="Helical" evidence="14">
    <location>
        <begin position="219"/>
        <end position="239"/>
    </location>
</feature>
<feature type="transmembrane region" description="Helical" evidence="14">
    <location>
        <begin position="68"/>
        <end position="90"/>
    </location>
</feature>
<evidence type="ECO:0000256" key="11">
    <source>
        <dbReference type="ARBA" id="ARBA00023201"/>
    </source>
</evidence>
<comment type="caution">
    <text evidence="15">The sequence shown here is derived from an EMBL/GenBank/DDBJ whole genome shotgun (WGS) entry which is preliminary data.</text>
</comment>
<keyword evidence="7 14" id="KW-1133">Transmembrane helix</keyword>
<evidence type="ECO:0000256" key="3">
    <source>
        <dbReference type="ARBA" id="ARBA00022448"/>
    </source>
</evidence>
<evidence type="ECO:0000313" key="16">
    <source>
        <dbReference type="Proteomes" id="UP000183922"/>
    </source>
</evidence>
<evidence type="ECO:0000256" key="7">
    <source>
        <dbReference type="ARBA" id="ARBA00022989"/>
    </source>
</evidence>
<feature type="transmembrane region" description="Helical" evidence="14">
    <location>
        <begin position="304"/>
        <end position="331"/>
    </location>
</feature>
<evidence type="ECO:0000313" key="15">
    <source>
        <dbReference type="EMBL" id="OIP56033.1"/>
    </source>
</evidence>
<organism evidence="15 16">
    <name type="scientific">Candidatus Kuenenbacteria bacterium CG2_30_39_24</name>
    <dbReference type="NCBI Taxonomy" id="1805236"/>
    <lineage>
        <taxon>Bacteria</taxon>
        <taxon>Candidatus Kueneniibacteriota</taxon>
    </lineage>
</organism>
<dbReference type="STRING" id="1805236.AUK13_01810"/>
<dbReference type="InterPro" id="IPR050277">
    <property type="entry name" value="Sodium:Solute_Symporter"/>
</dbReference>
<comment type="similarity">
    <text evidence="2 13">Belongs to the sodium:solute symporter (SSF) (TC 2.A.21) family.</text>
</comment>
<dbReference type="Proteomes" id="UP000183922">
    <property type="component" value="Unassembled WGS sequence"/>
</dbReference>
<comment type="catalytic activity">
    <reaction evidence="12">
        <text>L-proline(in) + Na(+)(in) = L-proline(out) + Na(+)(out)</text>
        <dbReference type="Rhea" id="RHEA:28967"/>
        <dbReference type="ChEBI" id="CHEBI:29101"/>
        <dbReference type="ChEBI" id="CHEBI:60039"/>
    </reaction>
</comment>
<evidence type="ECO:0000256" key="4">
    <source>
        <dbReference type="ARBA" id="ARBA00022475"/>
    </source>
</evidence>
<evidence type="ECO:0000256" key="8">
    <source>
        <dbReference type="ARBA" id="ARBA00023053"/>
    </source>
</evidence>
<evidence type="ECO:0000256" key="13">
    <source>
        <dbReference type="RuleBase" id="RU362091"/>
    </source>
</evidence>
<feature type="transmembrane region" description="Helical" evidence="14">
    <location>
        <begin position="6"/>
        <end position="22"/>
    </location>
</feature>
<sequence>MDTTLIVLIIYLAAMFFVAWYFSRRESVEAYFVNQRKTNLWLMTFSTVATVVGAGATVAIVSEVYNTGISYGLALPISFIAGMFILGLLAKKIKEIGDQYGAHTIVDFFEKRFGRKNKILTGWLQLFLLVIWIGIQAIAIASLASVLIGVDYVIALFFSAAITILYTAMGGLKVDIITDFIQFWIITLVFIVMTIVGYQSIGSFGDLFAQLPKGHLDPLAFGGLSWFIGVILVSGFLYLGNTTHWQRIFSAESQSTAKKAFYLAIPITAFLGFLVLFLGLIAAVKLPVGIQKETAIFALMKGILPPWLVGFGFASILAVIMSSIDSLLVGGSTIIYKALFGQKKLDSRKEMIYARLLTAAFGIVGFALAFIIPNIVTLSLLVTYLALIFVPSIFAGIYSKKISANASFYSILIPSIVLFILFPILKEQVFVVTTLLAVLIVTLYDKIFKRRNLEAQNQI</sequence>
<evidence type="ECO:0008006" key="17">
    <source>
        <dbReference type="Google" id="ProtNLM"/>
    </source>
</evidence>
<feature type="transmembrane region" description="Helical" evidence="14">
    <location>
        <begin position="119"/>
        <end position="140"/>
    </location>
</feature>
<dbReference type="Gene3D" id="1.20.1730.10">
    <property type="entry name" value="Sodium/glucose cotransporter"/>
    <property type="match status" value="1"/>
</dbReference>
<comment type="subcellular location">
    <subcellularLocation>
        <location evidence="1">Cell membrane</location>
        <topology evidence="1">Multi-pass membrane protein</topology>
    </subcellularLocation>
</comment>
<feature type="transmembrane region" description="Helical" evidence="14">
    <location>
        <begin position="430"/>
        <end position="448"/>
    </location>
</feature>
<reference evidence="15 16" key="1">
    <citation type="journal article" date="2016" name="Environ. Microbiol.">
        <title>Genomic resolution of a cold subsurface aquifer community provides metabolic insights for novel microbes adapted to high CO concentrations.</title>
        <authorList>
            <person name="Probst A.J."/>
            <person name="Castelle C.J."/>
            <person name="Singh A."/>
            <person name="Brown C.T."/>
            <person name="Anantharaman K."/>
            <person name="Sharon I."/>
            <person name="Hug L.A."/>
            <person name="Burstein D."/>
            <person name="Emerson J.B."/>
            <person name="Thomas B.C."/>
            <person name="Banfield J.F."/>
        </authorList>
    </citation>
    <scope>NUCLEOTIDE SEQUENCE [LARGE SCALE GENOMIC DNA]</scope>
    <source>
        <strain evidence="15">CG2_30_39_24</strain>
    </source>
</reference>
<feature type="transmembrane region" description="Helical" evidence="14">
    <location>
        <begin position="180"/>
        <end position="199"/>
    </location>
</feature>
<dbReference type="GO" id="GO:0015293">
    <property type="term" value="F:symporter activity"/>
    <property type="evidence" value="ECO:0007669"/>
    <property type="project" value="UniProtKB-KW"/>
</dbReference>